<protein>
    <submittedName>
        <fullName evidence="1">Uncharacterized protein</fullName>
    </submittedName>
</protein>
<dbReference type="AlphaFoldDB" id="A0A0A9FVK7"/>
<name>A0A0A9FVK7_ARUDO</name>
<reference evidence="1" key="2">
    <citation type="journal article" date="2015" name="Data Brief">
        <title>Shoot transcriptome of the giant reed, Arundo donax.</title>
        <authorList>
            <person name="Barrero R.A."/>
            <person name="Guerrero F.D."/>
            <person name="Moolhuijzen P."/>
            <person name="Goolsby J.A."/>
            <person name="Tidwell J."/>
            <person name="Bellgard S.E."/>
            <person name="Bellgard M.I."/>
        </authorList>
    </citation>
    <scope>NUCLEOTIDE SEQUENCE</scope>
    <source>
        <tissue evidence="1">Shoot tissue taken approximately 20 cm above the soil surface</tissue>
    </source>
</reference>
<organism evidence="1">
    <name type="scientific">Arundo donax</name>
    <name type="common">Giant reed</name>
    <name type="synonym">Donax arundinaceus</name>
    <dbReference type="NCBI Taxonomy" id="35708"/>
    <lineage>
        <taxon>Eukaryota</taxon>
        <taxon>Viridiplantae</taxon>
        <taxon>Streptophyta</taxon>
        <taxon>Embryophyta</taxon>
        <taxon>Tracheophyta</taxon>
        <taxon>Spermatophyta</taxon>
        <taxon>Magnoliopsida</taxon>
        <taxon>Liliopsida</taxon>
        <taxon>Poales</taxon>
        <taxon>Poaceae</taxon>
        <taxon>PACMAD clade</taxon>
        <taxon>Arundinoideae</taxon>
        <taxon>Arundineae</taxon>
        <taxon>Arundo</taxon>
    </lineage>
</organism>
<sequence length="73" mass="8289">MMRGSRSTRLIFFSSDGVVIVFLSRRRHRRCGGNIVRPPVLLFLPVLPQQEHVGTTKVRNLSTMHETVASTIQ</sequence>
<proteinExistence type="predicted"/>
<evidence type="ECO:0000313" key="1">
    <source>
        <dbReference type="EMBL" id="JAE16297.1"/>
    </source>
</evidence>
<accession>A0A0A9FVK7</accession>
<dbReference type="EMBL" id="GBRH01181599">
    <property type="protein sequence ID" value="JAE16297.1"/>
    <property type="molecule type" value="Transcribed_RNA"/>
</dbReference>
<reference evidence="1" key="1">
    <citation type="submission" date="2014-09" db="EMBL/GenBank/DDBJ databases">
        <authorList>
            <person name="Magalhaes I.L.F."/>
            <person name="Oliveira U."/>
            <person name="Santos F.R."/>
            <person name="Vidigal T.H.D.A."/>
            <person name="Brescovit A.D."/>
            <person name="Santos A.J."/>
        </authorList>
    </citation>
    <scope>NUCLEOTIDE SEQUENCE</scope>
    <source>
        <tissue evidence="1">Shoot tissue taken approximately 20 cm above the soil surface</tissue>
    </source>
</reference>